<name>K9W5D0_9CYAN</name>
<dbReference type="AlphaFoldDB" id="K9W5D0"/>
<evidence type="ECO:0000313" key="2">
    <source>
        <dbReference type="EMBL" id="AFZ14962.1"/>
    </source>
</evidence>
<dbReference type="RefSeq" id="WP_015205057.1">
    <property type="nucleotide sequence ID" value="NC_019753.1"/>
</dbReference>
<feature type="region of interest" description="Disordered" evidence="1">
    <location>
        <begin position="73"/>
        <end position="105"/>
    </location>
</feature>
<dbReference type="HOGENOM" id="CLU_2232093_0_0_3"/>
<dbReference type="Proteomes" id="UP000010472">
    <property type="component" value="Chromosome"/>
</dbReference>
<feature type="compositionally biased region" description="Gly residues" evidence="1">
    <location>
        <begin position="88"/>
        <end position="97"/>
    </location>
</feature>
<protein>
    <submittedName>
        <fullName evidence="2">Uncharacterized protein</fullName>
    </submittedName>
</protein>
<reference evidence="2 3" key="1">
    <citation type="submission" date="2012-06" db="EMBL/GenBank/DDBJ databases">
        <title>Finished chromosome of genome of Crinalium epipsammum PCC 9333.</title>
        <authorList>
            <consortium name="US DOE Joint Genome Institute"/>
            <person name="Gugger M."/>
            <person name="Coursin T."/>
            <person name="Rippka R."/>
            <person name="Tandeau De Marsac N."/>
            <person name="Huntemann M."/>
            <person name="Wei C.-L."/>
            <person name="Han J."/>
            <person name="Detter J.C."/>
            <person name="Han C."/>
            <person name="Tapia R."/>
            <person name="Davenport K."/>
            <person name="Daligault H."/>
            <person name="Erkkila T."/>
            <person name="Gu W."/>
            <person name="Munk A.C.C."/>
            <person name="Teshima H."/>
            <person name="Xu Y."/>
            <person name="Chain P."/>
            <person name="Chen A."/>
            <person name="Krypides N."/>
            <person name="Mavromatis K."/>
            <person name="Markowitz V."/>
            <person name="Szeto E."/>
            <person name="Ivanova N."/>
            <person name="Mikhailova N."/>
            <person name="Ovchinnikova G."/>
            <person name="Pagani I."/>
            <person name="Pati A."/>
            <person name="Goodwin L."/>
            <person name="Peters L."/>
            <person name="Pitluck S."/>
            <person name="Woyke T."/>
            <person name="Kerfeld C."/>
        </authorList>
    </citation>
    <scope>NUCLEOTIDE SEQUENCE [LARGE SCALE GENOMIC DNA]</scope>
    <source>
        <strain evidence="2 3">PCC 9333</strain>
    </source>
</reference>
<organism evidence="2 3">
    <name type="scientific">Crinalium epipsammum PCC 9333</name>
    <dbReference type="NCBI Taxonomy" id="1173022"/>
    <lineage>
        <taxon>Bacteria</taxon>
        <taxon>Bacillati</taxon>
        <taxon>Cyanobacteriota</taxon>
        <taxon>Cyanophyceae</taxon>
        <taxon>Gomontiellales</taxon>
        <taxon>Gomontiellaceae</taxon>
        <taxon>Crinalium</taxon>
    </lineage>
</organism>
<dbReference type="KEGG" id="cep:Cri9333_4170"/>
<accession>K9W5D0</accession>
<dbReference type="EMBL" id="CP003620">
    <property type="protein sequence ID" value="AFZ14962.1"/>
    <property type="molecule type" value="Genomic_DNA"/>
</dbReference>
<sequence length="105" mass="11645">MENQPSSSNQEESETCSQVKIITSDSIQSSYNPICCPQNSPLSELREAQIIEENKLNCNWTLQKIKVVPYPQPEFHINHDKSTEQAGGQRGRGGRGAEGQRGRGS</sequence>
<evidence type="ECO:0000313" key="3">
    <source>
        <dbReference type="Proteomes" id="UP000010472"/>
    </source>
</evidence>
<gene>
    <name evidence="2" type="ORF">Cri9333_4170</name>
</gene>
<keyword evidence="3" id="KW-1185">Reference proteome</keyword>
<evidence type="ECO:0000256" key="1">
    <source>
        <dbReference type="SAM" id="MobiDB-lite"/>
    </source>
</evidence>
<proteinExistence type="predicted"/>